<evidence type="ECO:0000256" key="1">
    <source>
        <dbReference type="SAM" id="Phobius"/>
    </source>
</evidence>
<comment type="caution">
    <text evidence="2">The sequence shown here is derived from an EMBL/GenBank/DDBJ whole genome shotgun (WGS) entry which is preliminary data.</text>
</comment>
<keyword evidence="1" id="KW-0812">Transmembrane</keyword>
<accession>A0AAV9BBU1</accession>
<dbReference type="EMBL" id="JAUJYN010000004">
    <property type="protein sequence ID" value="KAK1273820.1"/>
    <property type="molecule type" value="Genomic_DNA"/>
</dbReference>
<dbReference type="PANTHER" id="PTHR31170:SF25">
    <property type="entry name" value="BNAA09G04570D PROTEIN"/>
    <property type="match status" value="1"/>
</dbReference>
<evidence type="ECO:0000313" key="3">
    <source>
        <dbReference type="Proteomes" id="UP001179952"/>
    </source>
</evidence>
<name>A0AAV9BBU1_ACOGR</name>
<organism evidence="2 3">
    <name type="scientific">Acorus gramineus</name>
    <name type="common">Dwarf sweet flag</name>
    <dbReference type="NCBI Taxonomy" id="55184"/>
    <lineage>
        <taxon>Eukaryota</taxon>
        <taxon>Viridiplantae</taxon>
        <taxon>Streptophyta</taxon>
        <taxon>Embryophyta</taxon>
        <taxon>Tracheophyta</taxon>
        <taxon>Spermatophyta</taxon>
        <taxon>Magnoliopsida</taxon>
        <taxon>Liliopsida</taxon>
        <taxon>Acoraceae</taxon>
        <taxon>Acorus</taxon>
    </lineage>
</organism>
<protein>
    <submittedName>
        <fullName evidence="2">Uncharacterized protein</fullName>
    </submittedName>
</protein>
<evidence type="ECO:0000313" key="2">
    <source>
        <dbReference type="EMBL" id="KAK1273820.1"/>
    </source>
</evidence>
<dbReference type="Proteomes" id="UP001179952">
    <property type="component" value="Unassembled WGS sequence"/>
</dbReference>
<keyword evidence="3" id="KW-1185">Reference proteome</keyword>
<dbReference type="Pfam" id="PF03140">
    <property type="entry name" value="DUF247"/>
    <property type="match status" value="1"/>
</dbReference>
<proteinExistence type="predicted"/>
<dbReference type="PANTHER" id="PTHR31170">
    <property type="entry name" value="BNAC04G53230D PROTEIN"/>
    <property type="match status" value="1"/>
</dbReference>
<dbReference type="AlphaFoldDB" id="A0AAV9BBU1"/>
<dbReference type="InterPro" id="IPR004158">
    <property type="entry name" value="DUF247_pln"/>
</dbReference>
<reference evidence="2" key="2">
    <citation type="submission" date="2023-06" db="EMBL/GenBank/DDBJ databases">
        <authorList>
            <person name="Ma L."/>
            <person name="Liu K.-W."/>
            <person name="Li Z."/>
            <person name="Hsiao Y.-Y."/>
            <person name="Qi Y."/>
            <person name="Fu T."/>
            <person name="Tang G."/>
            <person name="Zhang D."/>
            <person name="Sun W.-H."/>
            <person name="Liu D.-K."/>
            <person name="Li Y."/>
            <person name="Chen G.-Z."/>
            <person name="Liu X.-D."/>
            <person name="Liao X.-Y."/>
            <person name="Jiang Y.-T."/>
            <person name="Yu X."/>
            <person name="Hao Y."/>
            <person name="Huang J."/>
            <person name="Zhao X.-W."/>
            <person name="Ke S."/>
            <person name="Chen Y.-Y."/>
            <person name="Wu W.-L."/>
            <person name="Hsu J.-L."/>
            <person name="Lin Y.-F."/>
            <person name="Huang M.-D."/>
            <person name="Li C.-Y."/>
            <person name="Huang L."/>
            <person name="Wang Z.-W."/>
            <person name="Zhao X."/>
            <person name="Zhong W.-Y."/>
            <person name="Peng D.-H."/>
            <person name="Ahmad S."/>
            <person name="Lan S."/>
            <person name="Zhang J.-S."/>
            <person name="Tsai W.-C."/>
            <person name="Van De Peer Y."/>
            <person name="Liu Z.-J."/>
        </authorList>
    </citation>
    <scope>NUCLEOTIDE SEQUENCE</scope>
    <source>
        <strain evidence="2">SCP</strain>
        <tissue evidence="2">Leaves</tissue>
    </source>
</reference>
<keyword evidence="1" id="KW-0472">Membrane</keyword>
<feature type="transmembrane region" description="Helical" evidence="1">
    <location>
        <begin position="97"/>
        <end position="121"/>
    </location>
</feature>
<keyword evidence="1" id="KW-1133">Transmembrane helix</keyword>
<sequence length="130" mass="14843">MDSLINTPADVKVLRDKGIFKIGVGNEEEVSLIFNQMCRATKQVSQTGSWTSYRMVPESKNIERHLCEVYDDANRYCDSKCHEWRATLKHNYFTSPWSSISVVVGVIFLILTLLQTLYSVIAYHHPPSSS</sequence>
<gene>
    <name evidence="2" type="ORF">QJS04_geneDACA018989</name>
</gene>
<reference evidence="2" key="1">
    <citation type="journal article" date="2023" name="Nat. Commun.">
        <title>Diploid and tetraploid genomes of Acorus and the evolution of monocots.</title>
        <authorList>
            <person name="Ma L."/>
            <person name="Liu K.W."/>
            <person name="Li Z."/>
            <person name="Hsiao Y.Y."/>
            <person name="Qi Y."/>
            <person name="Fu T."/>
            <person name="Tang G.D."/>
            <person name="Zhang D."/>
            <person name="Sun W.H."/>
            <person name="Liu D.K."/>
            <person name="Li Y."/>
            <person name="Chen G.Z."/>
            <person name="Liu X.D."/>
            <person name="Liao X.Y."/>
            <person name="Jiang Y.T."/>
            <person name="Yu X."/>
            <person name="Hao Y."/>
            <person name="Huang J."/>
            <person name="Zhao X.W."/>
            <person name="Ke S."/>
            <person name="Chen Y.Y."/>
            <person name="Wu W.L."/>
            <person name="Hsu J.L."/>
            <person name="Lin Y.F."/>
            <person name="Huang M.D."/>
            <person name="Li C.Y."/>
            <person name="Huang L."/>
            <person name="Wang Z.W."/>
            <person name="Zhao X."/>
            <person name="Zhong W.Y."/>
            <person name="Peng D.H."/>
            <person name="Ahmad S."/>
            <person name="Lan S."/>
            <person name="Zhang J.S."/>
            <person name="Tsai W.C."/>
            <person name="Van de Peer Y."/>
            <person name="Liu Z.J."/>
        </authorList>
    </citation>
    <scope>NUCLEOTIDE SEQUENCE</scope>
    <source>
        <strain evidence="2">SCP</strain>
    </source>
</reference>